<evidence type="ECO:0000313" key="2">
    <source>
        <dbReference type="EMBL" id="GJD43620.1"/>
    </source>
</evidence>
<accession>A0ABQ4QEG1</accession>
<organism evidence="2 3">
    <name type="scientific">Methylobacterium cerastii</name>
    <dbReference type="NCBI Taxonomy" id="932741"/>
    <lineage>
        <taxon>Bacteria</taxon>
        <taxon>Pseudomonadati</taxon>
        <taxon>Pseudomonadota</taxon>
        <taxon>Alphaproteobacteria</taxon>
        <taxon>Hyphomicrobiales</taxon>
        <taxon>Methylobacteriaceae</taxon>
        <taxon>Methylobacterium</taxon>
    </lineage>
</organism>
<proteinExistence type="predicted"/>
<reference evidence="2 3" key="1">
    <citation type="journal article" date="2021" name="Front. Microbiol.">
        <title>Comprehensive Comparative Genomics and Phenotyping of Methylobacterium Species.</title>
        <authorList>
            <person name="Alessa O."/>
            <person name="Ogura Y."/>
            <person name="Fujitani Y."/>
            <person name="Takami H."/>
            <person name="Hayashi T."/>
            <person name="Sahin N."/>
            <person name="Tani A."/>
        </authorList>
    </citation>
    <scope>NUCLEOTIDE SEQUENCE [LARGE SCALE GENOMIC DNA]</scope>
    <source>
        <strain evidence="2 3">DSM 23679</strain>
    </source>
</reference>
<feature type="domain" description="DUF2293" evidence="1">
    <location>
        <begin position="21"/>
        <end position="100"/>
    </location>
</feature>
<keyword evidence="3" id="KW-1185">Reference proteome</keyword>
<dbReference type="InterPro" id="IPR018744">
    <property type="entry name" value="DUF2293"/>
</dbReference>
<comment type="caution">
    <text evidence="2">The sequence shown here is derived from an EMBL/GenBank/DDBJ whole genome shotgun (WGS) entry which is preliminary data.</text>
</comment>
<dbReference type="Proteomes" id="UP001055117">
    <property type="component" value="Unassembled WGS sequence"/>
</dbReference>
<protein>
    <recommendedName>
        <fullName evidence="1">DUF2293 domain-containing protein</fullName>
    </recommendedName>
</protein>
<dbReference type="EMBL" id="BPQG01000018">
    <property type="protein sequence ID" value="GJD43620.1"/>
    <property type="molecule type" value="Genomic_DNA"/>
</dbReference>
<dbReference type="Pfam" id="PF10056">
    <property type="entry name" value="DUF2293"/>
    <property type="match status" value="1"/>
</dbReference>
<gene>
    <name evidence="2" type="ORF">AFCDBAGC_1472</name>
</gene>
<evidence type="ECO:0000259" key="1">
    <source>
        <dbReference type="Pfam" id="PF10056"/>
    </source>
</evidence>
<dbReference type="RefSeq" id="WP_238271637.1">
    <property type="nucleotide sequence ID" value="NZ_BPQG01000018.1"/>
</dbReference>
<name>A0ABQ4QEG1_9HYPH</name>
<evidence type="ECO:0000313" key="3">
    <source>
        <dbReference type="Proteomes" id="UP001055117"/>
    </source>
</evidence>
<sequence length="116" mass="12298">MPAARQDGGAPRNRREQVAAALARLARRLPEFEAEAVVDSALASQGLRGAAPETAARLALVAYARHVFTDYDDLLAEGYDRDSARHFVLDALNAVLAGWGAAPIPEAEASDEADTP</sequence>